<evidence type="ECO:0000313" key="8">
    <source>
        <dbReference type="Proteomes" id="UP000230069"/>
    </source>
</evidence>
<feature type="transmembrane region" description="Helical" evidence="6">
    <location>
        <begin position="232"/>
        <end position="255"/>
    </location>
</feature>
<dbReference type="GO" id="GO:0042910">
    <property type="term" value="F:xenobiotic transmembrane transporter activity"/>
    <property type="evidence" value="ECO:0007669"/>
    <property type="project" value="InterPro"/>
</dbReference>
<dbReference type="Proteomes" id="UP000230069">
    <property type="component" value="Unassembled WGS sequence"/>
</dbReference>
<feature type="transmembrane region" description="Helical" evidence="6">
    <location>
        <begin position="427"/>
        <end position="446"/>
    </location>
</feature>
<evidence type="ECO:0000256" key="2">
    <source>
        <dbReference type="ARBA" id="ARBA00010199"/>
    </source>
</evidence>
<protein>
    <recommendedName>
        <fullName evidence="6">Protein DETOXIFICATION</fullName>
    </recommendedName>
    <alternativeName>
        <fullName evidence="6">Multidrug and toxic compound extrusion protein</fullName>
    </alternativeName>
</protein>
<dbReference type="AlphaFoldDB" id="A0A2G5EWV5"/>
<feature type="transmembrane region" description="Helical" evidence="6">
    <location>
        <begin position="276"/>
        <end position="296"/>
    </location>
</feature>
<dbReference type="GO" id="GO:0015297">
    <property type="term" value="F:antiporter activity"/>
    <property type="evidence" value="ECO:0007669"/>
    <property type="project" value="InterPro"/>
</dbReference>
<keyword evidence="3 6" id="KW-0812">Transmembrane</keyword>
<dbReference type="InterPro" id="IPR045069">
    <property type="entry name" value="MATE_euk"/>
</dbReference>
<evidence type="ECO:0000256" key="4">
    <source>
        <dbReference type="ARBA" id="ARBA00022989"/>
    </source>
</evidence>
<feature type="transmembrane region" description="Helical" evidence="6">
    <location>
        <begin position="458"/>
        <end position="478"/>
    </location>
</feature>
<accession>A0A2G5EWV5</accession>
<reference evidence="7 8" key="1">
    <citation type="submission" date="2017-09" db="EMBL/GenBank/DDBJ databases">
        <title>WGS assembly of Aquilegia coerulea Goldsmith.</title>
        <authorList>
            <person name="Hodges S."/>
            <person name="Kramer E."/>
            <person name="Nordborg M."/>
            <person name="Tomkins J."/>
            <person name="Borevitz J."/>
            <person name="Derieg N."/>
            <person name="Yan J."/>
            <person name="Mihaltcheva S."/>
            <person name="Hayes R.D."/>
            <person name="Rokhsar D."/>
        </authorList>
    </citation>
    <scope>NUCLEOTIDE SEQUENCE [LARGE SCALE GENOMIC DNA]</scope>
    <source>
        <strain evidence="8">cv. Goldsmith</strain>
    </source>
</reference>
<dbReference type="GO" id="GO:0016020">
    <property type="term" value="C:membrane"/>
    <property type="evidence" value="ECO:0007669"/>
    <property type="project" value="UniProtKB-SubCell"/>
</dbReference>
<feature type="transmembrane region" description="Helical" evidence="6">
    <location>
        <begin position="98"/>
        <end position="118"/>
    </location>
</feature>
<feature type="transmembrane region" description="Helical" evidence="6">
    <location>
        <begin position="57"/>
        <end position="78"/>
    </location>
</feature>
<evidence type="ECO:0000256" key="6">
    <source>
        <dbReference type="RuleBase" id="RU004914"/>
    </source>
</evidence>
<dbReference type="PANTHER" id="PTHR11206">
    <property type="entry name" value="MULTIDRUG RESISTANCE PROTEIN"/>
    <property type="match status" value="1"/>
</dbReference>
<comment type="subcellular location">
    <subcellularLocation>
        <location evidence="1">Membrane</location>
        <topology evidence="1">Multi-pass membrane protein</topology>
    </subcellularLocation>
</comment>
<keyword evidence="8" id="KW-1185">Reference proteome</keyword>
<feature type="non-terminal residue" evidence="7">
    <location>
        <position position="1"/>
    </location>
</feature>
<comment type="similarity">
    <text evidence="2 6">Belongs to the multi antimicrobial extrusion (MATE) (TC 2.A.66.1) family.</text>
</comment>
<keyword evidence="4 6" id="KW-1133">Transmembrane helix</keyword>
<evidence type="ECO:0000256" key="3">
    <source>
        <dbReference type="ARBA" id="ARBA00022692"/>
    </source>
</evidence>
<sequence length="516" mass="56903">YQQKANKKKLCVVKMARLHDNELHDPLIQVDRSEADIDEITNFSQFLKEALVENKKLWYLAGPAIFTAIAQYSLGAVTQVFAGHLTTLELDAVSTENMVIAGLAFGIMLGMGSALETICGQAFGAKKLHMLGVYMQRSWIILIVMCIILLPIYIWAGPILRLFGQNKEIAELSGRFALYMIPQLFAYGVNFPIQKFLQSQSKVMTMAWISAVALVFHVFLSWLLIIRFQFGLVGAAVSLNLSWWIVVLAQFAYIIMGYCPDAWTGFSWGAFHDLGAFARLSIASAIMMCLEFWYYMLLVVLAGRLRNAQIAVAAISICNNLNGWEIMIFLGFNAAISVRISNELGAGRPRAAKFSILVVVMTSALIGVVFLVLVLALKDVYALPFTNNPEVAHQVSKLAVIFAFTLLLNSVQPVLTGVAVGAGWQWLVAYVNIACYYIVGLPLGFFLGSKLNMGVQGIWSGMISGVLLQTLILTGITLSTNWNKEANLADSRIKKWGGSAEYRVENSNTPKHGDVV</sequence>
<proteinExistence type="inferred from homology"/>
<dbReference type="CDD" id="cd13132">
    <property type="entry name" value="MATE_eukaryotic"/>
    <property type="match status" value="1"/>
</dbReference>
<dbReference type="Pfam" id="PF01554">
    <property type="entry name" value="MatE"/>
    <property type="match status" value="2"/>
</dbReference>
<dbReference type="NCBIfam" id="TIGR00797">
    <property type="entry name" value="matE"/>
    <property type="match status" value="1"/>
</dbReference>
<name>A0A2G5EWV5_AQUCA</name>
<dbReference type="EMBL" id="KZ305020">
    <property type="protein sequence ID" value="PIA60209.1"/>
    <property type="molecule type" value="Genomic_DNA"/>
</dbReference>
<feature type="transmembrane region" description="Helical" evidence="6">
    <location>
        <begin position="397"/>
        <end position="420"/>
    </location>
</feature>
<feature type="transmembrane region" description="Helical" evidence="6">
    <location>
        <begin position="139"/>
        <end position="156"/>
    </location>
</feature>
<organism evidence="7 8">
    <name type="scientific">Aquilegia coerulea</name>
    <name type="common">Rocky mountain columbine</name>
    <dbReference type="NCBI Taxonomy" id="218851"/>
    <lineage>
        <taxon>Eukaryota</taxon>
        <taxon>Viridiplantae</taxon>
        <taxon>Streptophyta</taxon>
        <taxon>Embryophyta</taxon>
        <taxon>Tracheophyta</taxon>
        <taxon>Spermatophyta</taxon>
        <taxon>Magnoliopsida</taxon>
        <taxon>Ranunculales</taxon>
        <taxon>Ranunculaceae</taxon>
        <taxon>Thalictroideae</taxon>
        <taxon>Aquilegia</taxon>
    </lineage>
</organism>
<gene>
    <name evidence="7" type="ORF">AQUCO_00300010v1</name>
</gene>
<evidence type="ECO:0000313" key="7">
    <source>
        <dbReference type="EMBL" id="PIA60209.1"/>
    </source>
</evidence>
<feature type="transmembrane region" description="Helical" evidence="6">
    <location>
        <begin position="354"/>
        <end position="377"/>
    </location>
</feature>
<feature type="transmembrane region" description="Helical" evidence="6">
    <location>
        <begin position="205"/>
        <end position="226"/>
    </location>
</feature>
<dbReference type="InterPro" id="IPR002528">
    <property type="entry name" value="MATE_fam"/>
</dbReference>
<evidence type="ECO:0000256" key="1">
    <source>
        <dbReference type="ARBA" id="ARBA00004141"/>
    </source>
</evidence>
<keyword evidence="5 6" id="KW-0472">Membrane</keyword>
<evidence type="ECO:0000256" key="5">
    <source>
        <dbReference type="ARBA" id="ARBA00023136"/>
    </source>
</evidence>
<dbReference type="OrthoDB" id="2126698at2759"/>
<feature type="transmembrane region" description="Helical" evidence="6">
    <location>
        <begin position="308"/>
        <end position="333"/>
    </location>
</feature>
<dbReference type="GO" id="GO:1990961">
    <property type="term" value="P:xenobiotic detoxification by transmembrane export across the plasma membrane"/>
    <property type="evidence" value="ECO:0007669"/>
    <property type="project" value="InterPro"/>
</dbReference>